<dbReference type="EMBL" id="DS989881">
    <property type="protein sequence ID" value="EDX70790.1"/>
    <property type="molecule type" value="Genomic_DNA"/>
</dbReference>
<sequence>MGMLQTRSPTFRPTPYEADQIRTSSLFPHGNLPAQNATASLAEDSQSL</sequence>
<reference evidence="2 3" key="1">
    <citation type="submission" date="2008-07" db="EMBL/GenBank/DDBJ databases">
        <authorList>
            <person name="Tandeau de Marsac N."/>
            <person name="Ferriera S."/>
            <person name="Johnson J."/>
            <person name="Kravitz S."/>
            <person name="Beeson K."/>
            <person name="Sutton G."/>
            <person name="Rogers Y.-H."/>
            <person name="Friedman R."/>
            <person name="Frazier M."/>
            <person name="Venter J.C."/>
        </authorList>
    </citation>
    <scope>NUCLEOTIDE SEQUENCE [LARGE SCALE GENOMIC DNA]</scope>
    <source>
        <strain evidence="2 3">PCC 7420</strain>
    </source>
</reference>
<accession>B4W4U9</accession>
<evidence type="ECO:0000256" key="1">
    <source>
        <dbReference type="SAM" id="MobiDB-lite"/>
    </source>
</evidence>
<feature type="compositionally biased region" description="Polar residues" evidence="1">
    <location>
        <begin position="1"/>
        <end position="11"/>
    </location>
</feature>
<proteinExistence type="predicted"/>
<dbReference type="HOGENOM" id="CLU_3151625_0_0_3"/>
<dbReference type="Proteomes" id="UP000003835">
    <property type="component" value="Unassembled WGS sequence"/>
</dbReference>
<evidence type="ECO:0000313" key="3">
    <source>
        <dbReference type="Proteomes" id="UP000003835"/>
    </source>
</evidence>
<dbReference type="STRING" id="118168.MC7420_1534"/>
<protein>
    <submittedName>
        <fullName evidence="2">Uncharacterized protein</fullName>
    </submittedName>
</protein>
<dbReference type="AlphaFoldDB" id="B4W4U9"/>
<keyword evidence="3" id="KW-1185">Reference proteome</keyword>
<name>B4W4U9_9CYAN</name>
<evidence type="ECO:0000313" key="2">
    <source>
        <dbReference type="EMBL" id="EDX70790.1"/>
    </source>
</evidence>
<organism evidence="2 3">
    <name type="scientific">Coleofasciculus chthonoplastes PCC 7420</name>
    <dbReference type="NCBI Taxonomy" id="118168"/>
    <lineage>
        <taxon>Bacteria</taxon>
        <taxon>Bacillati</taxon>
        <taxon>Cyanobacteriota</taxon>
        <taxon>Cyanophyceae</taxon>
        <taxon>Coleofasciculales</taxon>
        <taxon>Coleofasciculaceae</taxon>
        <taxon>Coleofasciculus</taxon>
    </lineage>
</organism>
<feature type="compositionally biased region" description="Polar residues" evidence="1">
    <location>
        <begin position="33"/>
        <end position="48"/>
    </location>
</feature>
<feature type="region of interest" description="Disordered" evidence="1">
    <location>
        <begin position="1"/>
        <end position="48"/>
    </location>
</feature>
<gene>
    <name evidence="2" type="ORF">MC7420_1534</name>
</gene>